<keyword evidence="2" id="KW-1185">Reference proteome</keyword>
<gene>
    <name evidence="1" type="ORF">ACFFJ8_34915</name>
</gene>
<sequence>MAIFTYDVQYITDKPVDRFRKGIIVDTKNQACDNKSNVIGYIHTYNPSCSN</sequence>
<evidence type="ECO:0000313" key="1">
    <source>
        <dbReference type="EMBL" id="MFC0396528.1"/>
    </source>
</evidence>
<dbReference type="RefSeq" id="WP_204818620.1">
    <property type="nucleotide sequence ID" value="NZ_JANHOF010000005.1"/>
</dbReference>
<dbReference type="EMBL" id="JBHLVF010000061">
    <property type="protein sequence ID" value="MFC0396528.1"/>
    <property type="molecule type" value="Genomic_DNA"/>
</dbReference>
<accession>A0ABV6JKS9</accession>
<reference evidence="1 2" key="1">
    <citation type="submission" date="2024-09" db="EMBL/GenBank/DDBJ databases">
        <authorList>
            <person name="Sun Q."/>
            <person name="Mori K."/>
        </authorList>
    </citation>
    <scope>NUCLEOTIDE SEQUENCE [LARGE SCALE GENOMIC DNA]</scope>
    <source>
        <strain evidence="1 2">CCM 4839</strain>
    </source>
</reference>
<name>A0ABV6JKS9_9BACL</name>
<dbReference type="Proteomes" id="UP001589818">
    <property type="component" value="Unassembled WGS sequence"/>
</dbReference>
<comment type="caution">
    <text evidence="1">The sequence shown here is derived from an EMBL/GenBank/DDBJ whole genome shotgun (WGS) entry which is preliminary data.</text>
</comment>
<proteinExistence type="predicted"/>
<organism evidence="1 2">
    <name type="scientific">Paenibacillus mendelii</name>
    <dbReference type="NCBI Taxonomy" id="206163"/>
    <lineage>
        <taxon>Bacteria</taxon>
        <taxon>Bacillati</taxon>
        <taxon>Bacillota</taxon>
        <taxon>Bacilli</taxon>
        <taxon>Bacillales</taxon>
        <taxon>Paenibacillaceae</taxon>
        <taxon>Paenibacillus</taxon>
    </lineage>
</organism>
<protein>
    <submittedName>
        <fullName evidence="1">Uncharacterized protein</fullName>
    </submittedName>
</protein>
<evidence type="ECO:0000313" key="2">
    <source>
        <dbReference type="Proteomes" id="UP001589818"/>
    </source>
</evidence>